<proteinExistence type="predicted"/>
<organism evidence="1 2">
    <name type="scientific">Solanum bulbocastanum</name>
    <name type="common">Wild potato</name>
    <dbReference type="NCBI Taxonomy" id="147425"/>
    <lineage>
        <taxon>Eukaryota</taxon>
        <taxon>Viridiplantae</taxon>
        <taxon>Streptophyta</taxon>
        <taxon>Embryophyta</taxon>
        <taxon>Tracheophyta</taxon>
        <taxon>Spermatophyta</taxon>
        <taxon>Magnoliopsida</taxon>
        <taxon>eudicotyledons</taxon>
        <taxon>Gunneridae</taxon>
        <taxon>Pentapetalae</taxon>
        <taxon>asterids</taxon>
        <taxon>lamiids</taxon>
        <taxon>Solanales</taxon>
        <taxon>Solanaceae</taxon>
        <taxon>Solanoideae</taxon>
        <taxon>Solaneae</taxon>
        <taxon>Solanum</taxon>
    </lineage>
</organism>
<gene>
    <name evidence="1" type="ORF">RDI58_011158</name>
</gene>
<sequence length="44" mass="5030">MQRKMILVTRNNSDVDSFSTSSSSIIEKGHFLVYTIDHACFNHV</sequence>
<accession>A0AAN8TUX3</accession>
<protein>
    <submittedName>
        <fullName evidence="1">Uncharacterized protein</fullName>
    </submittedName>
</protein>
<dbReference type="Proteomes" id="UP001371456">
    <property type="component" value="Unassembled WGS sequence"/>
</dbReference>
<name>A0AAN8TUX3_SOLBU</name>
<keyword evidence="2" id="KW-1185">Reference proteome</keyword>
<comment type="caution">
    <text evidence="1">The sequence shown here is derived from an EMBL/GenBank/DDBJ whole genome shotgun (WGS) entry which is preliminary data.</text>
</comment>
<reference evidence="1 2" key="1">
    <citation type="submission" date="2024-02" db="EMBL/GenBank/DDBJ databases">
        <title>de novo genome assembly of Solanum bulbocastanum strain 11H21.</title>
        <authorList>
            <person name="Hosaka A.J."/>
        </authorList>
    </citation>
    <scope>NUCLEOTIDE SEQUENCE [LARGE SCALE GENOMIC DNA]</scope>
    <source>
        <tissue evidence="1">Young leaves</tissue>
    </source>
</reference>
<evidence type="ECO:0000313" key="1">
    <source>
        <dbReference type="EMBL" id="KAK6792077.1"/>
    </source>
</evidence>
<evidence type="ECO:0000313" key="2">
    <source>
        <dbReference type="Proteomes" id="UP001371456"/>
    </source>
</evidence>
<dbReference type="EMBL" id="JBANQN010000004">
    <property type="protein sequence ID" value="KAK6792077.1"/>
    <property type="molecule type" value="Genomic_DNA"/>
</dbReference>
<dbReference type="AlphaFoldDB" id="A0AAN8TUX3"/>